<keyword evidence="2" id="KW-1133">Transmembrane helix</keyword>
<evidence type="ECO:0000313" key="5">
    <source>
        <dbReference type="Proteomes" id="UP001596036"/>
    </source>
</evidence>
<evidence type="ECO:0000259" key="3">
    <source>
        <dbReference type="Pfam" id="PF14237"/>
    </source>
</evidence>
<accession>A0ABW0SNH4</accession>
<protein>
    <submittedName>
        <fullName evidence="4">GYF domain-containing protein</fullName>
    </submittedName>
</protein>
<comment type="caution">
    <text evidence="4">The sequence shown here is derived from an EMBL/GenBank/DDBJ whole genome shotgun (WGS) entry which is preliminary data.</text>
</comment>
<evidence type="ECO:0000256" key="2">
    <source>
        <dbReference type="SAM" id="Phobius"/>
    </source>
</evidence>
<name>A0ABW0SNH4_9GAMM</name>
<dbReference type="InterPro" id="IPR001082">
    <property type="entry name" value="Pilin"/>
</dbReference>
<dbReference type="SUPFAM" id="SSF54523">
    <property type="entry name" value="Pili subunits"/>
    <property type="match status" value="1"/>
</dbReference>
<keyword evidence="2" id="KW-0812">Transmembrane</keyword>
<dbReference type="EMBL" id="JBHSNM010000002">
    <property type="protein sequence ID" value="MFC5570289.1"/>
    <property type="molecule type" value="Genomic_DNA"/>
</dbReference>
<evidence type="ECO:0000313" key="4">
    <source>
        <dbReference type="EMBL" id="MFC5570289.1"/>
    </source>
</evidence>
<organism evidence="4 5">
    <name type="scientific">Lysobacter yangpyeongensis</name>
    <dbReference type="NCBI Taxonomy" id="346182"/>
    <lineage>
        <taxon>Bacteria</taxon>
        <taxon>Pseudomonadati</taxon>
        <taxon>Pseudomonadota</taxon>
        <taxon>Gammaproteobacteria</taxon>
        <taxon>Lysobacterales</taxon>
        <taxon>Lysobacteraceae</taxon>
        <taxon>Lysobacter</taxon>
    </lineage>
</organism>
<dbReference type="InterPro" id="IPR025640">
    <property type="entry name" value="GYF_2"/>
</dbReference>
<dbReference type="RefSeq" id="WP_386754644.1">
    <property type="nucleotide sequence ID" value="NZ_JBHSNM010000002.1"/>
</dbReference>
<comment type="similarity">
    <text evidence="1">Belongs to the N-Me-Phe pilin family.</text>
</comment>
<feature type="domain" description="GYF" evidence="3">
    <location>
        <begin position="4"/>
        <end position="50"/>
    </location>
</feature>
<keyword evidence="2" id="KW-0472">Membrane</keyword>
<sequence>MIDWYYHAPGQGRVGPLSAGELGKHYRERRIQRDTLVWHQSLREWQPLERFAVEIGIQGMAQDAAAPPPMPPVAPVPLSIPPAAPPTTSRGKYTRAPLRPKKTLSTGAIAAIAVIAIVVPGTMILGSVMLSSYRDYARRATSIGKVAGLASGLQQVVADYATRTGRCPDNGDAGVQKVRREINRRFSLDVSFAAIEDGCAFEVAINADGQATDGRKLQYLGRPGADGFAWECRGGDMPDAYRPPECHAGG</sequence>
<reference evidence="5" key="1">
    <citation type="journal article" date="2019" name="Int. J. Syst. Evol. Microbiol.">
        <title>The Global Catalogue of Microorganisms (GCM) 10K type strain sequencing project: providing services to taxonomists for standard genome sequencing and annotation.</title>
        <authorList>
            <consortium name="The Broad Institute Genomics Platform"/>
            <consortium name="The Broad Institute Genome Sequencing Center for Infectious Disease"/>
            <person name="Wu L."/>
            <person name="Ma J."/>
        </authorList>
    </citation>
    <scope>NUCLEOTIDE SEQUENCE [LARGE SCALE GENOMIC DNA]</scope>
    <source>
        <strain evidence="5">KACC 11407</strain>
    </source>
</reference>
<evidence type="ECO:0000256" key="1">
    <source>
        <dbReference type="ARBA" id="ARBA00005233"/>
    </source>
</evidence>
<proteinExistence type="inferred from homology"/>
<gene>
    <name evidence="4" type="ORF">ACFPN1_09495</name>
</gene>
<keyword evidence="5" id="KW-1185">Reference proteome</keyword>
<dbReference type="Proteomes" id="UP001596036">
    <property type="component" value="Unassembled WGS sequence"/>
</dbReference>
<feature type="transmembrane region" description="Helical" evidence="2">
    <location>
        <begin position="108"/>
        <end position="130"/>
    </location>
</feature>
<dbReference type="Pfam" id="PF14237">
    <property type="entry name" value="GYF_2"/>
    <property type="match status" value="1"/>
</dbReference>
<dbReference type="Pfam" id="PF00114">
    <property type="entry name" value="Pilin"/>
    <property type="match status" value="1"/>
</dbReference>
<dbReference type="Gene3D" id="3.30.700.10">
    <property type="entry name" value="Glycoprotein, Type 4 Pilin"/>
    <property type="match status" value="1"/>
</dbReference>
<dbReference type="InterPro" id="IPR045584">
    <property type="entry name" value="Pilin-like"/>
</dbReference>